<evidence type="ECO:0000313" key="5">
    <source>
        <dbReference type="EMBL" id="WVZ55024.1"/>
    </source>
</evidence>
<evidence type="ECO:0000313" key="6">
    <source>
        <dbReference type="Proteomes" id="UP001341281"/>
    </source>
</evidence>
<evidence type="ECO:0000256" key="3">
    <source>
        <dbReference type="ARBA" id="ARBA00023002"/>
    </source>
</evidence>
<accession>A0AAQ3PYB5</accession>
<dbReference type="Gene3D" id="1.10.630.10">
    <property type="entry name" value="Cytochrome P450"/>
    <property type="match status" value="1"/>
</dbReference>
<gene>
    <name evidence="5" type="ORF">U9M48_005742</name>
</gene>
<keyword evidence="3" id="KW-0560">Oxidoreductase</keyword>
<dbReference type="GO" id="GO:0016705">
    <property type="term" value="F:oxidoreductase activity, acting on paired donors, with incorporation or reduction of molecular oxygen"/>
    <property type="evidence" value="ECO:0007669"/>
    <property type="project" value="InterPro"/>
</dbReference>
<dbReference type="GO" id="GO:0020037">
    <property type="term" value="F:heme binding"/>
    <property type="evidence" value="ECO:0007669"/>
    <property type="project" value="InterPro"/>
</dbReference>
<dbReference type="SUPFAM" id="SSF48264">
    <property type="entry name" value="Cytochrome P450"/>
    <property type="match status" value="1"/>
</dbReference>
<evidence type="ECO:0000256" key="1">
    <source>
        <dbReference type="ARBA" id="ARBA00010617"/>
    </source>
</evidence>
<dbReference type="AlphaFoldDB" id="A0AAQ3PYB5"/>
<comment type="similarity">
    <text evidence="1">Belongs to the cytochrome P450 family.</text>
</comment>
<keyword evidence="2" id="KW-0479">Metal-binding</keyword>
<dbReference type="EMBL" id="CP144745">
    <property type="protein sequence ID" value="WVZ55024.1"/>
    <property type="molecule type" value="Genomic_DNA"/>
</dbReference>
<name>A0AAQ3PYB5_PASNO</name>
<keyword evidence="4" id="KW-0408">Iron</keyword>
<evidence type="ECO:0000256" key="4">
    <source>
        <dbReference type="ARBA" id="ARBA00023004"/>
    </source>
</evidence>
<protein>
    <submittedName>
        <fullName evidence="5">Uncharacterized protein</fullName>
    </submittedName>
</protein>
<proteinExistence type="inferred from homology"/>
<reference evidence="5 6" key="1">
    <citation type="submission" date="2024-02" db="EMBL/GenBank/DDBJ databases">
        <title>High-quality chromosome-scale genome assembly of Pensacola bahiagrass (Paspalum notatum Flugge var. saurae).</title>
        <authorList>
            <person name="Vega J.M."/>
            <person name="Podio M."/>
            <person name="Orjuela J."/>
            <person name="Siena L.A."/>
            <person name="Pessino S.C."/>
            <person name="Combes M.C."/>
            <person name="Mariac C."/>
            <person name="Albertini E."/>
            <person name="Pupilli F."/>
            <person name="Ortiz J.P.A."/>
            <person name="Leblanc O."/>
        </authorList>
    </citation>
    <scope>NUCLEOTIDE SEQUENCE [LARGE SCALE GENOMIC DNA]</scope>
    <source>
        <strain evidence="5">R1</strain>
        <tissue evidence="5">Leaf</tissue>
    </source>
</reference>
<dbReference type="InterPro" id="IPR036396">
    <property type="entry name" value="Cyt_P450_sf"/>
</dbReference>
<keyword evidence="6" id="KW-1185">Reference proteome</keyword>
<organism evidence="5 6">
    <name type="scientific">Paspalum notatum var. saurae</name>
    <dbReference type="NCBI Taxonomy" id="547442"/>
    <lineage>
        <taxon>Eukaryota</taxon>
        <taxon>Viridiplantae</taxon>
        <taxon>Streptophyta</taxon>
        <taxon>Embryophyta</taxon>
        <taxon>Tracheophyta</taxon>
        <taxon>Spermatophyta</taxon>
        <taxon>Magnoliopsida</taxon>
        <taxon>Liliopsida</taxon>
        <taxon>Poales</taxon>
        <taxon>Poaceae</taxon>
        <taxon>PACMAD clade</taxon>
        <taxon>Panicoideae</taxon>
        <taxon>Andropogonodae</taxon>
        <taxon>Paspaleae</taxon>
        <taxon>Paspalinae</taxon>
        <taxon>Paspalum</taxon>
    </lineage>
</organism>
<sequence>MEEVHAMAATSVFPLIGQDSTSTQVKWSLRKLKGPRSWPVIGATVEQLRNYHRMHDWLVEYLSKHRTVTVDMPFTSYTYIADPVNVEHVLKINFTNYPKVNEPPTIHLLRPELYRALTTSPKQRYSSYEYL</sequence>
<dbReference type="PANTHER" id="PTHR24296">
    <property type="entry name" value="CYTOCHROME P450"/>
    <property type="match status" value="1"/>
</dbReference>
<dbReference type="Proteomes" id="UP001341281">
    <property type="component" value="Chromosome 01"/>
</dbReference>
<dbReference type="GO" id="GO:0005506">
    <property type="term" value="F:iron ion binding"/>
    <property type="evidence" value="ECO:0007669"/>
    <property type="project" value="InterPro"/>
</dbReference>
<evidence type="ECO:0000256" key="2">
    <source>
        <dbReference type="ARBA" id="ARBA00022723"/>
    </source>
</evidence>
<dbReference type="GO" id="GO:0004497">
    <property type="term" value="F:monooxygenase activity"/>
    <property type="evidence" value="ECO:0007669"/>
    <property type="project" value="InterPro"/>
</dbReference>